<name>A0A450WP50_9GAMM</name>
<evidence type="ECO:0000313" key="2">
    <source>
        <dbReference type="EMBL" id="VFK18831.1"/>
    </source>
</evidence>
<keyword evidence="1" id="KW-0812">Transmembrane</keyword>
<feature type="transmembrane region" description="Helical" evidence="1">
    <location>
        <begin position="55"/>
        <end position="74"/>
    </location>
</feature>
<accession>A0A450WP50</accession>
<protein>
    <submittedName>
        <fullName evidence="2">Uncharacterized protein</fullName>
    </submittedName>
</protein>
<feature type="transmembrane region" description="Helical" evidence="1">
    <location>
        <begin position="21"/>
        <end position="49"/>
    </location>
</feature>
<reference evidence="2" key="1">
    <citation type="submission" date="2019-02" db="EMBL/GenBank/DDBJ databases">
        <authorList>
            <person name="Gruber-Vodicka R. H."/>
            <person name="Seah K. B. B."/>
        </authorList>
    </citation>
    <scope>NUCLEOTIDE SEQUENCE</scope>
    <source>
        <strain evidence="2">BECK_BY7</strain>
    </source>
</reference>
<keyword evidence="1" id="KW-1133">Transmembrane helix</keyword>
<proteinExistence type="predicted"/>
<dbReference type="EMBL" id="CAADFN010000049">
    <property type="protein sequence ID" value="VFK18831.1"/>
    <property type="molecule type" value="Genomic_DNA"/>
</dbReference>
<sequence>MMKTKNSSIVLFEIFRMRNHFTAYGFCFPAQLEIFWALYGNLWVVFLVWCRTTSAIRPGVMETGVMASIMAGVMGR</sequence>
<gene>
    <name evidence="2" type="ORF">BECKLFY1418C_GA0070996_104913</name>
</gene>
<evidence type="ECO:0000256" key="1">
    <source>
        <dbReference type="SAM" id="Phobius"/>
    </source>
</evidence>
<dbReference type="AlphaFoldDB" id="A0A450WP50"/>
<keyword evidence="1" id="KW-0472">Membrane</keyword>
<organism evidence="2">
    <name type="scientific">Candidatus Kentrum sp. LFY</name>
    <dbReference type="NCBI Taxonomy" id="2126342"/>
    <lineage>
        <taxon>Bacteria</taxon>
        <taxon>Pseudomonadati</taxon>
        <taxon>Pseudomonadota</taxon>
        <taxon>Gammaproteobacteria</taxon>
        <taxon>Candidatus Kentrum</taxon>
    </lineage>
</organism>